<dbReference type="EMBL" id="JBHFEH010000016">
    <property type="protein sequence ID" value="KAL2054370.1"/>
    <property type="molecule type" value="Genomic_DNA"/>
</dbReference>
<proteinExistence type="predicted"/>
<dbReference type="Proteomes" id="UP001590951">
    <property type="component" value="Unassembled WGS sequence"/>
</dbReference>
<name>A0ABR4B9F6_9LECA</name>
<keyword evidence="2" id="KW-1185">Reference proteome</keyword>
<gene>
    <name evidence="1" type="ORF">ABVK25_005511</name>
</gene>
<sequence length="123" mass="13641">MEWLDVTTCRPVGYLPNRQTKRSTSGLRLRPKPKFDSSPLPLIGTTELHHGEFVPASSFKVWYRVLKVACYAPRDAHSRSLHQSTYIAAAVPALAAPMVAESQKHSVGLRKIISLRLSGKCSL</sequence>
<reference evidence="1 2" key="1">
    <citation type="submission" date="2024-09" db="EMBL/GenBank/DDBJ databases">
        <title>Rethinking Asexuality: The Enigmatic Case of Functional Sexual Genes in Lepraria (Stereocaulaceae).</title>
        <authorList>
            <person name="Doellman M."/>
            <person name="Sun Y."/>
            <person name="Barcenas-Pena A."/>
            <person name="Lumbsch H.T."/>
            <person name="Grewe F."/>
        </authorList>
    </citation>
    <scope>NUCLEOTIDE SEQUENCE [LARGE SCALE GENOMIC DNA]</scope>
    <source>
        <strain evidence="1 2">Grewe 0041</strain>
    </source>
</reference>
<organism evidence="1 2">
    <name type="scientific">Lepraria finkii</name>
    <dbReference type="NCBI Taxonomy" id="1340010"/>
    <lineage>
        <taxon>Eukaryota</taxon>
        <taxon>Fungi</taxon>
        <taxon>Dikarya</taxon>
        <taxon>Ascomycota</taxon>
        <taxon>Pezizomycotina</taxon>
        <taxon>Lecanoromycetes</taxon>
        <taxon>OSLEUM clade</taxon>
        <taxon>Lecanoromycetidae</taxon>
        <taxon>Lecanorales</taxon>
        <taxon>Lecanorineae</taxon>
        <taxon>Stereocaulaceae</taxon>
        <taxon>Lepraria</taxon>
    </lineage>
</organism>
<evidence type="ECO:0000313" key="1">
    <source>
        <dbReference type="EMBL" id="KAL2054370.1"/>
    </source>
</evidence>
<protein>
    <submittedName>
        <fullName evidence="1">Uncharacterized protein</fullName>
    </submittedName>
</protein>
<accession>A0ABR4B9F6</accession>
<evidence type="ECO:0000313" key="2">
    <source>
        <dbReference type="Proteomes" id="UP001590951"/>
    </source>
</evidence>
<comment type="caution">
    <text evidence="1">The sequence shown here is derived from an EMBL/GenBank/DDBJ whole genome shotgun (WGS) entry which is preliminary data.</text>
</comment>